<evidence type="ECO:0000313" key="1">
    <source>
        <dbReference type="EMBL" id="KAL3402298.1"/>
    </source>
</evidence>
<sequence>MRVRNTLFLFIERCSYEKNCLQLQMLCDKSHTFRVFFNSFKGFASIIYCIYVRLEGTFSERRVRSDYVLY</sequence>
<proteinExistence type="predicted"/>
<dbReference type="AlphaFoldDB" id="A0ABD2XBN7"/>
<protein>
    <submittedName>
        <fullName evidence="1">Uncharacterized protein</fullName>
    </submittedName>
</protein>
<evidence type="ECO:0000313" key="2">
    <source>
        <dbReference type="Proteomes" id="UP001627154"/>
    </source>
</evidence>
<name>A0ABD2XBN7_9HYME</name>
<gene>
    <name evidence="1" type="ORF">TKK_004818</name>
</gene>
<comment type="caution">
    <text evidence="1">The sequence shown here is derived from an EMBL/GenBank/DDBJ whole genome shotgun (WGS) entry which is preliminary data.</text>
</comment>
<dbReference type="Proteomes" id="UP001627154">
    <property type="component" value="Unassembled WGS sequence"/>
</dbReference>
<organism evidence="1 2">
    <name type="scientific">Trichogramma kaykai</name>
    <dbReference type="NCBI Taxonomy" id="54128"/>
    <lineage>
        <taxon>Eukaryota</taxon>
        <taxon>Metazoa</taxon>
        <taxon>Ecdysozoa</taxon>
        <taxon>Arthropoda</taxon>
        <taxon>Hexapoda</taxon>
        <taxon>Insecta</taxon>
        <taxon>Pterygota</taxon>
        <taxon>Neoptera</taxon>
        <taxon>Endopterygota</taxon>
        <taxon>Hymenoptera</taxon>
        <taxon>Apocrita</taxon>
        <taxon>Proctotrupomorpha</taxon>
        <taxon>Chalcidoidea</taxon>
        <taxon>Trichogrammatidae</taxon>
        <taxon>Trichogramma</taxon>
    </lineage>
</organism>
<accession>A0ABD2XBN7</accession>
<reference evidence="1 2" key="1">
    <citation type="journal article" date="2024" name="bioRxiv">
        <title>A reference genome for Trichogramma kaykai: A tiny desert-dwelling parasitoid wasp with competing sex-ratio distorters.</title>
        <authorList>
            <person name="Culotta J."/>
            <person name="Lindsey A.R."/>
        </authorList>
    </citation>
    <scope>NUCLEOTIDE SEQUENCE [LARGE SCALE GENOMIC DNA]</scope>
    <source>
        <strain evidence="1 2">KSX58</strain>
    </source>
</reference>
<dbReference type="EMBL" id="JBJJXI010000037">
    <property type="protein sequence ID" value="KAL3402298.1"/>
    <property type="molecule type" value="Genomic_DNA"/>
</dbReference>
<keyword evidence="2" id="KW-1185">Reference proteome</keyword>